<sequence>MDIEERLKALRNKAPSLHFYSHLAKGLATTALTHSSLSATHNNTELARLGEAVSRAVATKALYLAPGPHTGSEYNSLALAFSTKALSPIARDIELDKVLRVGRGTSHVSDEMVSRALVALLGALELASGPDALLTALKELGILKLPEARDDLSDGVHRFSVDGGEVRVEPL</sequence>
<dbReference type="Proteomes" id="UP000053890">
    <property type="component" value="Unassembled WGS sequence"/>
</dbReference>
<dbReference type="InterPro" id="IPR000999">
    <property type="entry name" value="RNase_III_dom"/>
</dbReference>
<dbReference type="OrthoDB" id="2529374at2759"/>
<name>A0A194S4X8_RHOGW</name>
<dbReference type="OMA" id="ATHNNTE"/>
<reference evidence="2 3" key="1">
    <citation type="journal article" date="2015" name="Front. Microbiol.">
        <title>Genome sequence of the plant growth promoting endophytic yeast Rhodotorula graminis WP1.</title>
        <authorList>
            <person name="Firrincieli A."/>
            <person name="Otillar R."/>
            <person name="Salamov A."/>
            <person name="Schmutz J."/>
            <person name="Khan Z."/>
            <person name="Redman R.S."/>
            <person name="Fleck N.D."/>
            <person name="Lindquist E."/>
            <person name="Grigoriev I.V."/>
            <person name="Doty S.L."/>
        </authorList>
    </citation>
    <scope>NUCLEOTIDE SEQUENCE [LARGE SCALE GENOMIC DNA]</scope>
    <source>
        <strain evidence="2 3">WP1</strain>
    </source>
</reference>
<protein>
    <recommendedName>
        <fullName evidence="1">RNase III domain-containing protein</fullName>
    </recommendedName>
</protein>
<proteinExistence type="predicted"/>
<dbReference type="AlphaFoldDB" id="A0A194S4X8"/>
<dbReference type="GO" id="GO:0006396">
    <property type="term" value="P:RNA processing"/>
    <property type="evidence" value="ECO:0007669"/>
    <property type="project" value="InterPro"/>
</dbReference>
<feature type="domain" description="RNase III" evidence="1">
    <location>
        <begin position="1"/>
        <end position="129"/>
    </location>
</feature>
<accession>A0A194S4X8</accession>
<evidence type="ECO:0000259" key="1">
    <source>
        <dbReference type="PROSITE" id="PS50142"/>
    </source>
</evidence>
<dbReference type="Pfam" id="PF14622">
    <property type="entry name" value="Ribonucleas_3_3"/>
    <property type="match status" value="1"/>
</dbReference>
<evidence type="ECO:0000313" key="3">
    <source>
        <dbReference type="Proteomes" id="UP000053890"/>
    </source>
</evidence>
<keyword evidence="3" id="KW-1185">Reference proteome</keyword>
<evidence type="ECO:0000313" key="2">
    <source>
        <dbReference type="EMBL" id="KPV75793.1"/>
    </source>
</evidence>
<dbReference type="Gene3D" id="1.10.1520.10">
    <property type="entry name" value="Ribonuclease III domain"/>
    <property type="match status" value="1"/>
</dbReference>
<dbReference type="SUPFAM" id="SSF69065">
    <property type="entry name" value="RNase III domain-like"/>
    <property type="match status" value="1"/>
</dbReference>
<dbReference type="GO" id="GO:0004525">
    <property type="term" value="F:ribonuclease III activity"/>
    <property type="evidence" value="ECO:0007669"/>
    <property type="project" value="InterPro"/>
</dbReference>
<dbReference type="InterPro" id="IPR036389">
    <property type="entry name" value="RNase_III_sf"/>
</dbReference>
<dbReference type="EMBL" id="KQ474077">
    <property type="protein sequence ID" value="KPV75793.1"/>
    <property type="molecule type" value="Genomic_DNA"/>
</dbReference>
<organism evidence="2 3">
    <name type="scientific">Rhodotorula graminis (strain WP1)</name>
    <dbReference type="NCBI Taxonomy" id="578459"/>
    <lineage>
        <taxon>Eukaryota</taxon>
        <taxon>Fungi</taxon>
        <taxon>Dikarya</taxon>
        <taxon>Basidiomycota</taxon>
        <taxon>Pucciniomycotina</taxon>
        <taxon>Microbotryomycetes</taxon>
        <taxon>Sporidiobolales</taxon>
        <taxon>Sporidiobolaceae</taxon>
        <taxon>Rhodotorula</taxon>
    </lineage>
</organism>
<gene>
    <name evidence="2" type="ORF">RHOBADRAFT_43216</name>
</gene>
<dbReference type="PROSITE" id="PS50142">
    <property type="entry name" value="RNASE_3_2"/>
    <property type="match status" value="1"/>
</dbReference>
<dbReference type="GeneID" id="28974637"/>
<dbReference type="RefSeq" id="XP_018271842.1">
    <property type="nucleotide sequence ID" value="XM_018414189.1"/>
</dbReference>